<dbReference type="AlphaFoldDB" id="A0A317T2B8"/>
<accession>A0A317T2B8</accession>
<feature type="compositionally biased region" description="Polar residues" evidence="1">
    <location>
        <begin position="1"/>
        <end position="14"/>
    </location>
</feature>
<evidence type="ECO:0000313" key="3">
    <source>
        <dbReference type="Proteomes" id="UP000246991"/>
    </source>
</evidence>
<keyword evidence="3" id="KW-1185">Reference proteome</keyword>
<dbReference type="OrthoDB" id="10579507at2759"/>
<name>A0A317T2B8_9PEZI</name>
<evidence type="ECO:0000313" key="2">
    <source>
        <dbReference type="EMBL" id="PWW80842.1"/>
    </source>
</evidence>
<dbReference type="Proteomes" id="UP000246991">
    <property type="component" value="Unassembled WGS sequence"/>
</dbReference>
<dbReference type="EMBL" id="PYWC01000001">
    <property type="protein sequence ID" value="PWW80842.1"/>
    <property type="molecule type" value="Genomic_DNA"/>
</dbReference>
<feature type="region of interest" description="Disordered" evidence="1">
    <location>
        <begin position="244"/>
        <end position="267"/>
    </location>
</feature>
<organism evidence="2 3">
    <name type="scientific">Tuber magnatum</name>
    <name type="common">white Piedmont truffle</name>
    <dbReference type="NCBI Taxonomy" id="42249"/>
    <lineage>
        <taxon>Eukaryota</taxon>
        <taxon>Fungi</taxon>
        <taxon>Dikarya</taxon>
        <taxon>Ascomycota</taxon>
        <taxon>Pezizomycotina</taxon>
        <taxon>Pezizomycetes</taxon>
        <taxon>Pezizales</taxon>
        <taxon>Tuberaceae</taxon>
        <taxon>Tuber</taxon>
    </lineage>
</organism>
<protein>
    <submittedName>
        <fullName evidence="2">Uncharacterized protein</fullName>
    </submittedName>
</protein>
<evidence type="ECO:0000256" key="1">
    <source>
        <dbReference type="SAM" id="MobiDB-lite"/>
    </source>
</evidence>
<gene>
    <name evidence="2" type="ORF">C7212DRAFT_340965</name>
</gene>
<proteinExistence type="predicted"/>
<sequence length="324" mass="37112">MSSESTRNQSTSQIPRFPAPLTGPLPIPEQARWNPQPAGQLSDAEEGNRYHHFHHEWVARAYALPALSLPPQHFFQDPMYPPYLRNIGITILVTYMQHIQIQTIQKQETIMYSLSKTEIIKCTERFDCSVQAVMGDIVIQAKVHQNTCNRMELGGEAEGEGEDMEVEEVEEVGERERSQRKKKQEWREQPGTGMLAGKHQRFSQDQDENPLPALEVQDKKAGKLYKEALTTGIDMLVQAITKGSQPAQSPELEEGIGYSESAEQRREERLSEYEKKLNELIEAQKIVQQKLDNSVREHAEAEKRSGEQQEKMMELLQLLTKNQM</sequence>
<feature type="compositionally biased region" description="Pro residues" evidence="1">
    <location>
        <begin position="17"/>
        <end position="27"/>
    </location>
</feature>
<feature type="compositionally biased region" description="Acidic residues" evidence="1">
    <location>
        <begin position="155"/>
        <end position="171"/>
    </location>
</feature>
<comment type="caution">
    <text evidence="2">The sequence shown here is derived from an EMBL/GenBank/DDBJ whole genome shotgun (WGS) entry which is preliminary data.</text>
</comment>
<feature type="region of interest" description="Disordered" evidence="1">
    <location>
        <begin position="1"/>
        <end position="44"/>
    </location>
</feature>
<reference evidence="2 3" key="1">
    <citation type="submission" date="2018-03" db="EMBL/GenBank/DDBJ databases">
        <title>Genomes of Pezizomycetes fungi and the evolution of truffles.</title>
        <authorList>
            <person name="Murat C."/>
            <person name="Payen T."/>
            <person name="Noel B."/>
            <person name="Kuo A."/>
            <person name="Martin F.M."/>
        </authorList>
    </citation>
    <scope>NUCLEOTIDE SEQUENCE [LARGE SCALE GENOMIC DNA]</scope>
    <source>
        <strain evidence="2">091103-1</strain>
    </source>
</reference>
<feature type="region of interest" description="Disordered" evidence="1">
    <location>
        <begin position="155"/>
        <end position="213"/>
    </location>
</feature>